<reference evidence="3" key="3">
    <citation type="submission" date="2015-04" db="UniProtKB">
        <authorList>
            <consortium name="EnsemblPlants"/>
        </authorList>
    </citation>
    <scope>IDENTIFICATION</scope>
    <source>
        <strain evidence="3">cv. Jemalong A17</strain>
    </source>
</reference>
<dbReference type="PANTHER" id="PTHR13935">
    <property type="entry name" value="ACHAETE-SCUTE TRANSCRIPTION FACTOR-RELATED"/>
    <property type="match status" value="1"/>
</dbReference>
<dbReference type="HOGENOM" id="CLU_1206367_0_0_1"/>
<dbReference type="GO" id="GO:0090575">
    <property type="term" value="C:RNA polymerase II transcription regulator complex"/>
    <property type="evidence" value="ECO:0000318"/>
    <property type="project" value="GO_Central"/>
</dbReference>
<evidence type="ECO:0000313" key="3">
    <source>
        <dbReference type="EnsemblPlants" id="KEH39150"/>
    </source>
</evidence>
<evidence type="ECO:0000313" key="4">
    <source>
        <dbReference type="Proteomes" id="UP000002051"/>
    </source>
</evidence>
<dbReference type="Proteomes" id="UP000002051">
    <property type="component" value="Chromosome 2"/>
</dbReference>
<keyword evidence="4" id="KW-1185">Reference proteome</keyword>
<dbReference type="EnsemblPlants" id="KEH39150">
    <property type="protein sequence ID" value="KEH39150"/>
    <property type="gene ID" value="MTR_2g090500"/>
</dbReference>
<dbReference type="PANTHER" id="PTHR13935:SF63">
    <property type="entry name" value="BHLH DOMAIN-CONTAINING PROTEIN"/>
    <property type="match status" value="1"/>
</dbReference>
<reference evidence="2 4" key="2">
    <citation type="journal article" date="2014" name="BMC Genomics">
        <title>An improved genome release (version Mt4.0) for the model legume Medicago truncatula.</title>
        <authorList>
            <person name="Tang H."/>
            <person name="Krishnakumar V."/>
            <person name="Bidwell S."/>
            <person name="Rosen B."/>
            <person name="Chan A."/>
            <person name="Zhou S."/>
            <person name="Gentzbittel L."/>
            <person name="Childs K.L."/>
            <person name="Yandell M."/>
            <person name="Gundlach H."/>
            <person name="Mayer K.F."/>
            <person name="Schwartz D.C."/>
            <person name="Town C.D."/>
        </authorList>
    </citation>
    <scope>GENOME REANNOTATION</scope>
    <source>
        <strain evidence="2">A17</strain>
        <strain evidence="3 4">cv. Jemalong A17</strain>
    </source>
</reference>
<reference evidence="2 4" key="1">
    <citation type="journal article" date="2011" name="Nature">
        <title>The Medicago genome provides insight into the evolution of rhizobial symbioses.</title>
        <authorList>
            <person name="Young N.D."/>
            <person name="Debelle F."/>
            <person name="Oldroyd G.E."/>
            <person name="Geurts R."/>
            <person name="Cannon S.B."/>
            <person name="Udvardi M.K."/>
            <person name="Benedito V.A."/>
            <person name="Mayer K.F."/>
            <person name="Gouzy J."/>
            <person name="Schoof H."/>
            <person name="Van de Peer Y."/>
            <person name="Proost S."/>
            <person name="Cook D.R."/>
            <person name="Meyers B.C."/>
            <person name="Spannagl M."/>
            <person name="Cheung F."/>
            <person name="De Mita S."/>
            <person name="Krishnakumar V."/>
            <person name="Gundlach H."/>
            <person name="Zhou S."/>
            <person name="Mudge J."/>
            <person name="Bharti A.K."/>
            <person name="Murray J.D."/>
            <person name="Naoumkina M.A."/>
            <person name="Rosen B."/>
            <person name="Silverstein K.A."/>
            <person name="Tang H."/>
            <person name="Rombauts S."/>
            <person name="Zhao P.X."/>
            <person name="Zhou P."/>
            <person name="Barbe V."/>
            <person name="Bardou P."/>
            <person name="Bechner M."/>
            <person name="Bellec A."/>
            <person name="Berger A."/>
            <person name="Berges H."/>
            <person name="Bidwell S."/>
            <person name="Bisseling T."/>
            <person name="Choisne N."/>
            <person name="Couloux A."/>
            <person name="Denny R."/>
            <person name="Deshpande S."/>
            <person name="Dai X."/>
            <person name="Doyle J.J."/>
            <person name="Dudez A.M."/>
            <person name="Farmer A.D."/>
            <person name="Fouteau S."/>
            <person name="Franken C."/>
            <person name="Gibelin C."/>
            <person name="Gish J."/>
            <person name="Goldstein S."/>
            <person name="Gonzalez A.J."/>
            <person name="Green P.J."/>
            <person name="Hallab A."/>
            <person name="Hartog M."/>
            <person name="Hua A."/>
            <person name="Humphray S.J."/>
            <person name="Jeong D.H."/>
            <person name="Jing Y."/>
            <person name="Jocker A."/>
            <person name="Kenton S.M."/>
            <person name="Kim D.J."/>
            <person name="Klee K."/>
            <person name="Lai H."/>
            <person name="Lang C."/>
            <person name="Lin S."/>
            <person name="Macmil S.L."/>
            <person name="Magdelenat G."/>
            <person name="Matthews L."/>
            <person name="McCorrison J."/>
            <person name="Monaghan E.L."/>
            <person name="Mun J.H."/>
            <person name="Najar F.Z."/>
            <person name="Nicholson C."/>
            <person name="Noirot C."/>
            <person name="O'Bleness M."/>
            <person name="Paule C.R."/>
            <person name="Poulain J."/>
            <person name="Prion F."/>
            <person name="Qin B."/>
            <person name="Qu C."/>
            <person name="Retzel E.F."/>
            <person name="Riddle C."/>
            <person name="Sallet E."/>
            <person name="Samain S."/>
            <person name="Samson N."/>
            <person name="Sanders I."/>
            <person name="Saurat O."/>
            <person name="Scarpelli C."/>
            <person name="Schiex T."/>
            <person name="Segurens B."/>
            <person name="Severin A.J."/>
            <person name="Sherrier D.J."/>
            <person name="Shi R."/>
            <person name="Sims S."/>
            <person name="Singer S.R."/>
            <person name="Sinharoy S."/>
            <person name="Sterck L."/>
            <person name="Viollet A."/>
            <person name="Wang B.B."/>
            <person name="Wang K."/>
            <person name="Wang M."/>
            <person name="Wang X."/>
            <person name="Warfsmann J."/>
            <person name="Weissenbach J."/>
            <person name="White D.D."/>
            <person name="White J.D."/>
            <person name="Wiley G.B."/>
            <person name="Wincker P."/>
            <person name="Xing Y."/>
            <person name="Yang L."/>
            <person name="Yao Z."/>
            <person name="Ying F."/>
            <person name="Zhai J."/>
            <person name="Zhou L."/>
            <person name="Zuber A."/>
            <person name="Denarie J."/>
            <person name="Dixon R.A."/>
            <person name="May G.D."/>
            <person name="Schwartz D.C."/>
            <person name="Rogers J."/>
            <person name="Quetier F."/>
            <person name="Town C.D."/>
            <person name="Roe B.A."/>
        </authorList>
    </citation>
    <scope>NUCLEOTIDE SEQUENCE [LARGE SCALE GENOMIC DNA]</scope>
    <source>
        <strain evidence="2">A17</strain>
        <strain evidence="3 4">cv. Jemalong A17</strain>
    </source>
</reference>
<feature type="coiled-coil region" evidence="1">
    <location>
        <begin position="69"/>
        <end position="96"/>
    </location>
</feature>
<keyword evidence="1" id="KW-0175">Coiled coil</keyword>
<accession>A0A072VLW2</accession>
<sequence length="230" mass="26264">MNQGDLLTISDYWIRFLFGLYNLDKGYFGQNHRAREKAVGWEKFTKQEYRYTSIYECTVEEALPLPDQVDEAINYIKSLETNIMLAKEKKESLMGNKKRSRGGYGAKGSIIKLPKIEIHEMGPTLQVIVTCGVDKHFIFCEIMRILHEENVEVISSNSSLTGDSLLHTVHAQIPQTLLQFGATKISERLKEFVNGSMSDVETESQVWDLEIGSESWELLHYVVTKSLPNP</sequence>
<dbReference type="STRING" id="3880.A0A072VLW2"/>
<dbReference type="GO" id="GO:0000981">
    <property type="term" value="F:DNA-binding transcription factor activity, RNA polymerase II-specific"/>
    <property type="evidence" value="ECO:0000318"/>
    <property type="project" value="GO_Central"/>
</dbReference>
<protein>
    <submittedName>
        <fullName evidence="2 3">Uncharacterized protein</fullName>
    </submittedName>
</protein>
<dbReference type="AlphaFoldDB" id="A0A072VLW2"/>
<dbReference type="GO" id="GO:0000977">
    <property type="term" value="F:RNA polymerase II transcription regulatory region sequence-specific DNA binding"/>
    <property type="evidence" value="ECO:0000318"/>
    <property type="project" value="GO_Central"/>
</dbReference>
<name>A0A072VLW2_MEDTR</name>
<organism evidence="2 4">
    <name type="scientific">Medicago truncatula</name>
    <name type="common">Barrel medic</name>
    <name type="synonym">Medicago tribuloides</name>
    <dbReference type="NCBI Taxonomy" id="3880"/>
    <lineage>
        <taxon>Eukaryota</taxon>
        <taxon>Viridiplantae</taxon>
        <taxon>Streptophyta</taxon>
        <taxon>Embryophyta</taxon>
        <taxon>Tracheophyta</taxon>
        <taxon>Spermatophyta</taxon>
        <taxon>Magnoliopsida</taxon>
        <taxon>eudicotyledons</taxon>
        <taxon>Gunneridae</taxon>
        <taxon>Pentapetalae</taxon>
        <taxon>rosids</taxon>
        <taxon>fabids</taxon>
        <taxon>Fabales</taxon>
        <taxon>Fabaceae</taxon>
        <taxon>Papilionoideae</taxon>
        <taxon>50 kb inversion clade</taxon>
        <taxon>NPAAA clade</taxon>
        <taxon>Hologalegina</taxon>
        <taxon>IRL clade</taxon>
        <taxon>Trifolieae</taxon>
        <taxon>Medicago</taxon>
    </lineage>
</organism>
<dbReference type="InterPro" id="IPR015660">
    <property type="entry name" value="MASH1/Ascl1a-like"/>
</dbReference>
<dbReference type="EMBL" id="CM001218">
    <property type="protein sequence ID" value="KEH39150.1"/>
    <property type="molecule type" value="Genomic_DNA"/>
</dbReference>
<gene>
    <name evidence="2" type="ordered locus">MTR_2g090500</name>
</gene>
<evidence type="ECO:0000256" key="1">
    <source>
        <dbReference type="SAM" id="Coils"/>
    </source>
</evidence>
<evidence type="ECO:0000313" key="2">
    <source>
        <dbReference type="EMBL" id="KEH39150.1"/>
    </source>
</evidence>
<proteinExistence type="predicted"/>
<dbReference type="GO" id="GO:0006357">
    <property type="term" value="P:regulation of transcription by RNA polymerase II"/>
    <property type="evidence" value="ECO:0000318"/>
    <property type="project" value="GO_Central"/>
</dbReference>